<organism evidence="1 3">
    <name type="scientific">Medicago truncatula</name>
    <name type="common">Barrel medic</name>
    <name type="synonym">Medicago tribuloides</name>
    <dbReference type="NCBI Taxonomy" id="3880"/>
    <lineage>
        <taxon>Eukaryota</taxon>
        <taxon>Viridiplantae</taxon>
        <taxon>Streptophyta</taxon>
        <taxon>Embryophyta</taxon>
        <taxon>Tracheophyta</taxon>
        <taxon>Spermatophyta</taxon>
        <taxon>Magnoliopsida</taxon>
        <taxon>eudicotyledons</taxon>
        <taxon>Gunneridae</taxon>
        <taxon>Pentapetalae</taxon>
        <taxon>rosids</taxon>
        <taxon>fabids</taxon>
        <taxon>Fabales</taxon>
        <taxon>Fabaceae</taxon>
        <taxon>Papilionoideae</taxon>
        <taxon>50 kb inversion clade</taxon>
        <taxon>NPAAA clade</taxon>
        <taxon>Hologalegina</taxon>
        <taxon>IRL clade</taxon>
        <taxon>Trifolieae</taxon>
        <taxon>Medicago</taxon>
    </lineage>
</organism>
<name>A0A072U0E8_MEDTR</name>
<dbReference type="EnsemblPlants" id="KEH23127">
    <property type="protein sequence ID" value="KEH23127"/>
    <property type="gene ID" value="MTR_7g066830"/>
</dbReference>
<keyword evidence="3" id="KW-1185">Reference proteome</keyword>
<evidence type="ECO:0000313" key="1">
    <source>
        <dbReference type="EMBL" id="KEH23127.1"/>
    </source>
</evidence>
<proteinExistence type="predicted"/>
<dbReference type="InterPro" id="IPR050796">
    <property type="entry name" value="SCF_F-box_component"/>
</dbReference>
<dbReference type="AlphaFoldDB" id="A0A072U0E8"/>
<sequence>MHISGDVITLQGDFVRRVCKSWNALVSNPKFIKIHQKKSEQNKNLLLIDEEYTSRMNSRLMVNYLPISSLVGHSLITLGNNHILNEEEEEDRFFIVGSCNGLVCLVGNSDLERWLYFYIPATRTLSKKLGTFTDKYRNMFGFGYDTLTDTYKVVNFCATSRDARIFSLGDNIWKSIPSFPDNLSSTTN</sequence>
<dbReference type="PANTHER" id="PTHR31672">
    <property type="entry name" value="BNACNNG10540D PROTEIN"/>
    <property type="match status" value="1"/>
</dbReference>
<evidence type="ECO:0000313" key="2">
    <source>
        <dbReference type="EnsemblPlants" id="KEH23127"/>
    </source>
</evidence>
<gene>
    <name evidence="1" type="ordered locus">MTR_7g066830</name>
</gene>
<reference evidence="2" key="3">
    <citation type="submission" date="2015-04" db="UniProtKB">
        <authorList>
            <consortium name="EnsemblPlants"/>
        </authorList>
    </citation>
    <scope>IDENTIFICATION</scope>
    <source>
        <strain evidence="2">cv. Jemalong A17</strain>
    </source>
</reference>
<reference evidence="1 3" key="1">
    <citation type="journal article" date="2011" name="Nature">
        <title>The Medicago genome provides insight into the evolution of rhizobial symbioses.</title>
        <authorList>
            <person name="Young N.D."/>
            <person name="Debelle F."/>
            <person name="Oldroyd G.E."/>
            <person name="Geurts R."/>
            <person name="Cannon S.B."/>
            <person name="Udvardi M.K."/>
            <person name="Benedito V.A."/>
            <person name="Mayer K.F."/>
            <person name="Gouzy J."/>
            <person name="Schoof H."/>
            <person name="Van de Peer Y."/>
            <person name="Proost S."/>
            <person name="Cook D.R."/>
            <person name="Meyers B.C."/>
            <person name="Spannagl M."/>
            <person name="Cheung F."/>
            <person name="De Mita S."/>
            <person name="Krishnakumar V."/>
            <person name="Gundlach H."/>
            <person name="Zhou S."/>
            <person name="Mudge J."/>
            <person name="Bharti A.K."/>
            <person name="Murray J.D."/>
            <person name="Naoumkina M.A."/>
            <person name="Rosen B."/>
            <person name="Silverstein K.A."/>
            <person name="Tang H."/>
            <person name="Rombauts S."/>
            <person name="Zhao P.X."/>
            <person name="Zhou P."/>
            <person name="Barbe V."/>
            <person name="Bardou P."/>
            <person name="Bechner M."/>
            <person name="Bellec A."/>
            <person name="Berger A."/>
            <person name="Berges H."/>
            <person name="Bidwell S."/>
            <person name="Bisseling T."/>
            <person name="Choisne N."/>
            <person name="Couloux A."/>
            <person name="Denny R."/>
            <person name="Deshpande S."/>
            <person name="Dai X."/>
            <person name="Doyle J.J."/>
            <person name="Dudez A.M."/>
            <person name="Farmer A.D."/>
            <person name="Fouteau S."/>
            <person name="Franken C."/>
            <person name="Gibelin C."/>
            <person name="Gish J."/>
            <person name="Goldstein S."/>
            <person name="Gonzalez A.J."/>
            <person name="Green P.J."/>
            <person name="Hallab A."/>
            <person name="Hartog M."/>
            <person name="Hua A."/>
            <person name="Humphray S.J."/>
            <person name="Jeong D.H."/>
            <person name="Jing Y."/>
            <person name="Jocker A."/>
            <person name="Kenton S.M."/>
            <person name="Kim D.J."/>
            <person name="Klee K."/>
            <person name="Lai H."/>
            <person name="Lang C."/>
            <person name="Lin S."/>
            <person name="Macmil S.L."/>
            <person name="Magdelenat G."/>
            <person name="Matthews L."/>
            <person name="McCorrison J."/>
            <person name="Monaghan E.L."/>
            <person name="Mun J.H."/>
            <person name="Najar F.Z."/>
            <person name="Nicholson C."/>
            <person name="Noirot C."/>
            <person name="O'Bleness M."/>
            <person name="Paule C.R."/>
            <person name="Poulain J."/>
            <person name="Prion F."/>
            <person name="Qin B."/>
            <person name="Qu C."/>
            <person name="Retzel E.F."/>
            <person name="Riddle C."/>
            <person name="Sallet E."/>
            <person name="Samain S."/>
            <person name="Samson N."/>
            <person name="Sanders I."/>
            <person name="Saurat O."/>
            <person name="Scarpelli C."/>
            <person name="Schiex T."/>
            <person name="Segurens B."/>
            <person name="Severin A.J."/>
            <person name="Sherrier D.J."/>
            <person name="Shi R."/>
            <person name="Sims S."/>
            <person name="Singer S.R."/>
            <person name="Sinharoy S."/>
            <person name="Sterck L."/>
            <person name="Viollet A."/>
            <person name="Wang B.B."/>
            <person name="Wang K."/>
            <person name="Wang M."/>
            <person name="Wang X."/>
            <person name="Warfsmann J."/>
            <person name="Weissenbach J."/>
            <person name="White D.D."/>
            <person name="White J.D."/>
            <person name="Wiley G.B."/>
            <person name="Wincker P."/>
            <person name="Xing Y."/>
            <person name="Yang L."/>
            <person name="Yao Z."/>
            <person name="Ying F."/>
            <person name="Zhai J."/>
            <person name="Zhou L."/>
            <person name="Zuber A."/>
            <person name="Denarie J."/>
            <person name="Dixon R.A."/>
            <person name="May G.D."/>
            <person name="Schwartz D.C."/>
            <person name="Rogers J."/>
            <person name="Quetier F."/>
            <person name="Town C.D."/>
            <person name="Roe B.A."/>
        </authorList>
    </citation>
    <scope>NUCLEOTIDE SEQUENCE [LARGE SCALE GENOMIC DNA]</scope>
    <source>
        <strain evidence="1">A17</strain>
        <strain evidence="2 3">cv. Jemalong A17</strain>
    </source>
</reference>
<protein>
    <submittedName>
        <fullName evidence="1">F-box and associated interaction domain protein, putative</fullName>
    </submittedName>
</protein>
<dbReference type="HOGENOM" id="CLU_027176_1_3_1"/>
<dbReference type="Proteomes" id="UP000002051">
    <property type="component" value="Unassembled WGS sequence"/>
</dbReference>
<dbReference type="PANTHER" id="PTHR31672:SF13">
    <property type="entry name" value="F-BOX PROTEIN CPR30-LIKE"/>
    <property type="match status" value="1"/>
</dbReference>
<reference evidence="1 3" key="2">
    <citation type="journal article" date="2014" name="BMC Genomics">
        <title>An improved genome release (version Mt4.0) for the model legume Medicago truncatula.</title>
        <authorList>
            <person name="Tang H."/>
            <person name="Krishnakumar V."/>
            <person name="Bidwell S."/>
            <person name="Rosen B."/>
            <person name="Chan A."/>
            <person name="Zhou S."/>
            <person name="Gentzbittel L."/>
            <person name="Childs K.L."/>
            <person name="Yandell M."/>
            <person name="Gundlach H."/>
            <person name="Mayer K.F."/>
            <person name="Schwartz D.C."/>
            <person name="Town C.D."/>
        </authorList>
    </citation>
    <scope>GENOME REANNOTATION</scope>
    <source>
        <strain evidence="1">A17</strain>
        <strain evidence="2 3">cv. Jemalong A17</strain>
    </source>
</reference>
<dbReference type="EMBL" id="CM001223">
    <property type="protein sequence ID" value="KEH23127.1"/>
    <property type="molecule type" value="Genomic_DNA"/>
</dbReference>
<accession>A0A072U0E8</accession>
<evidence type="ECO:0000313" key="3">
    <source>
        <dbReference type="Proteomes" id="UP000002051"/>
    </source>
</evidence>